<evidence type="ECO:0000256" key="1">
    <source>
        <dbReference type="SAM" id="MobiDB-lite"/>
    </source>
</evidence>
<comment type="caution">
    <text evidence="2">The sequence shown here is derived from an EMBL/GenBank/DDBJ whole genome shotgun (WGS) entry which is preliminary data.</text>
</comment>
<evidence type="ECO:0000313" key="2">
    <source>
        <dbReference type="EMBL" id="CAJ1948467.1"/>
    </source>
</evidence>
<dbReference type="AlphaFoldDB" id="A0AAD2JGQ1"/>
<sequence length="91" mass="9666">MSSSSRPRIQRPSSQDTPTASADFTLSPTAVTHQFPGSATSSPSLMFNEEDDFYGGSSRINQRTNYGPSVTIAGSSSPPRQVPSGLLLPDF</sequence>
<dbReference type="EMBL" id="CAKOGP040001747">
    <property type="protein sequence ID" value="CAJ1948467.1"/>
    <property type="molecule type" value="Genomic_DNA"/>
</dbReference>
<organism evidence="2 3">
    <name type="scientific">Cylindrotheca closterium</name>
    <dbReference type="NCBI Taxonomy" id="2856"/>
    <lineage>
        <taxon>Eukaryota</taxon>
        <taxon>Sar</taxon>
        <taxon>Stramenopiles</taxon>
        <taxon>Ochrophyta</taxon>
        <taxon>Bacillariophyta</taxon>
        <taxon>Bacillariophyceae</taxon>
        <taxon>Bacillariophycidae</taxon>
        <taxon>Bacillariales</taxon>
        <taxon>Bacillariaceae</taxon>
        <taxon>Cylindrotheca</taxon>
    </lineage>
</organism>
<name>A0AAD2JGQ1_9STRA</name>
<accession>A0AAD2JGQ1</accession>
<dbReference type="Proteomes" id="UP001295423">
    <property type="component" value="Unassembled WGS sequence"/>
</dbReference>
<feature type="compositionally biased region" description="Low complexity" evidence="1">
    <location>
        <begin position="1"/>
        <end position="15"/>
    </location>
</feature>
<protein>
    <submittedName>
        <fullName evidence="2">Uncharacterized protein</fullName>
    </submittedName>
</protein>
<feature type="region of interest" description="Disordered" evidence="1">
    <location>
        <begin position="1"/>
        <end position="91"/>
    </location>
</feature>
<evidence type="ECO:0000313" key="3">
    <source>
        <dbReference type="Proteomes" id="UP001295423"/>
    </source>
</evidence>
<gene>
    <name evidence="2" type="ORF">CYCCA115_LOCUS11631</name>
</gene>
<proteinExistence type="predicted"/>
<keyword evidence="3" id="KW-1185">Reference proteome</keyword>
<reference evidence="2" key="1">
    <citation type="submission" date="2023-08" db="EMBL/GenBank/DDBJ databases">
        <authorList>
            <person name="Audoor S."/>
            <person name="Bilcke G."/>
        </authorList>
    </citation>
    <scope>NUCLEOTIDE SEQUENCE</scope>
</reference>
<feature type="compositionally biased region" description="Polar residues" evidence="1">
    <location>
        <begin position="58"/>
        <end position="79"/>
    </location>
</feature>
<feature type="compositionally biased region" description="Polar residues" evidence="1">
    <location>
        <begin position="16"/>
        <end position="45"/>
    </location>
</feature>